<dbReference type="Gene3D" id="3.40.50.2300">
    <property type="match status" value="1"/>
</dbReference>
<dbReference type="GO" id="GO:0000160">
    <property type="term" value="P:phosphorelay signal transduction system"/>
    <property type="evidence" value="ECO:0007669"/>
    <property type="project" value="UniProtKB-KW"/>
</dbReference>
<feature type="domain" description="HD-GYP" evidence="7">
    <location>
        <begin position="154"/>
        <end position="349"/>
    </location>
</feature>
<keyword evidence="1 5" id="KW-0597">Phosphoprotein</keyword>
<dbReference type="Proteomes" id="UP000269669">
    <property type="component" value="Unassembled WGS sequence"/>
</dbReference>
<keyword evidence="8" id="KW-0808">Transferase</keyword>
<feature type="domain" description="Response regulatory" evidence="6">
    <location>
        <begin position="5"/>
        <end position="120"/>
    </location>
</feature>
<dbReference type="RefSeq" id="WP_125487054.1">
    <property type="nucleotide sequence ID" value="NZ_RSDW01000001.1"/>
</dbReference>
<sequence>MSQQRILVVDDEAAVRSIVAAMLDHLGYSATTAEGAQQALHHLREDQAYDLVLSDIMMPGTDGLSLLDQICADYPAIPVVMLTAVHDIHVATNAFRRGAVDYLLKPFQRAQLEAVVTRAVEHSRLRQQNTIYLHNLEDMVAARTSRLRATMADLERSYDITLEAMGDALDLRDQETEGHSKRVTAYTIALARAMNIHADDLKIIARGAFLHDIGKIAIPDRILLKPGRLNPEEMAIMREHCQRGYEMIRKIPFLREAAEIVYAHQERFDGTGYPRGLSGTEIPLGARIFAIADTLDAMTSDRPYRKGTTFEAAKKEITHCSNHQFDPTIVEVFLSMPTESWTDLRAEIERLSPAILSAKLCHPEVAQDRVAV</sequence>
<keyword evidence="4" id="KW-0804">Transcription</keyword>
<keyword evidence="9" id="KW-1185">Reference proteome</keyword>
<dbReference type="CDD" id="cd00077">
    <property type="entry name" value="HDc"/>
    <property type="match status" value="1"/>
</dbReference>
<dbReference type="OrthoDB" id="9804747at2"/>
<dbReference type="InterPro" id="IPR011006">
    <property type="entry name" value="CheY-like_superfamily"/>
</dbReference>
<dbReference type="FunFam" id="3.40.50.2300:FF:000018">
    <property type="entry name" value="DNA-binding transcriptional regulator NtrC"/>
    <property type="match status" value="1"/>
</dbReference>
<evidence type="ECO:0000256" key="4">
    <source>
        <dbReference type="ARBA" id="ARBA00023163"/>
    </source>
</evidence>
<dbReference type="SMART" id="SM00448">
    <property type="entry name" value="REC"/>
    <property type="match status" value="1"/>
</dbReference>
<dbReference type="InterPro" id="IPR001789">
    <property type="entry name" value="Sig_transdc_resp-reg_receiver"/>
</dbReference>
<dbReference type="NCBIfam" id="TIGR00277">
    <property type="entry name" value="HDIG"/>
    <property type="match status" value="1"/>
</dbReference>
<dbReference type="PROSITE" id="PS50110">
    <property type="entry name" value="RESPONSE_REGULATORY"/>
    <property type="match status" value="1"/>
</dbReference>
<dbReference type="GO" id="GO:0016740">
    <property type="term" value="F:transferase activity"/>
    <property type="evidence" value="ECO:0007669"/>
    <property type="project" value="UniProtKB-KW"/>
</dbReference>
<evidence type="ECO:0000256" key="1">
    <source>
        <dbReference type="ARBA" id="ARBA00022553"/>
    </source>
</evidence>
<dbReference type="PANTHER" id="PTHR45228">
    <property type="entry name" value="CYCLIC DI-GMP PHOSPHODIESTERASE TM_0186-RELATED"/>
    <property type="match status" value="1"/>
</dbReference>
<protein>
    <submittedName>
        <fullName evidence="8">Putative nucleotidyltransferase with HDIG domain</fullName>
    </submittedName>
</protein>
<gene>
    <name evidence="8" type="ORF">EDE15_4340</name>
</gene>
<dbReference type="AlphaFoldDB" id="A0A3R9NZW2"/>
<dbReference type="SMART" id="SM00471">
    <property type="entry name" value="HDc"/>
    <property type="match status" value="1"/>
</dbReference>
<dbReference type="InterPro" id="IPR006675">
    <property type="entry name" value="HDIG_dom"/>
</dbReference>
<comment type="caution">
    <text evidence="8">The sequence shown here is derived from an EMBL/GenBank/DDBJ whole genome shotgun (WGS) entry which is preliminary data.</text>
</comment>
<dbReference type="PANTHER" id="PTHR45228:SF5">
    <property type="entry name" value="CYCLIC DI-GMP PHOSPHODIESTERASE VC_1348-RELATED"/>
    <property type="match status" value="1"/>
</dbReference>
<evidence type="ECO:0000259" key="7">
    <source>
        <dbReference type="PROSITE" id="PS51832"/>
    </source>
</evidence>
<evidence type="ECO:0000313" key="9">
    <source>
        <dbReference type="Proteomes" id="UP000269669"/>
    </source>
</evidence>
<dbReference type="Pfam" id="PF00072">
    <property type="entry name" value="Response_reg"/>
    <property type="match status" value="1"/>
</dbReference>
<dbReference type="EMBL" id="RSDW01000001">
    <property type="protein sequence ID" value="RSL18738.1"/>
    <property type="molecule type" value="Genomic_DNA"/>
</dbReference>
<dbReference type="PROSITE" id="PS51832">
    <property type="entry name" value="HD_GYP"/>
    <property type="match status" value="1"/>
</dbReference>
<evidence type="ECO:0000256" key="3">
    <source>
        <dbReference type="ARBA" id="ARBA00023015"/>
    </source>
</evidence>
<keyword evidence="3" id="KW-0805">Transcription regulation</keyword>
<reference evidence="8 9" key="1">
    <citation type="submission" date="2018-12" db="EMBL/GenBank/DDBJ databases">
        <title>Sequencing of bacterial isolates from soil warming experiment in Harvard Forest, Massachusetts, USA.</title>
        <authorList>
            <person name="Deangelis K."/>
        </authorList>
    </citation>
    <scope>NUCLEOTIDE SEQUENCE [LARGE SCALE GENOMIC DNA]</scope>
    <source>
        <strain evidence="8 9">EB153</strain>
    </source>
</reference>
<feature type="modified residue" description="4-aspartylphosphate" evidence="5">
    <location>
        <position position="55"/>
    </location>
</feature>
<dbReference type="SUPFAM" id="SSF52172">
    <property type="entry name" value="CheY-like"/>
    <property type="match status" value="1"/>
</dbReference>
<evidence type="ECO:0000259" key="6">
    <source>
        <dbReference type="PROSITE" id="PS50110"/>
    </source>
</evidence>
<keyword evidence="2" id="KW-0902">Two-component regulatory system</keyword>
<dbReference type="Gene3D" id="1.10.3210.10">
    <property type="entry name" value="Hypothetical protein af1432"/>
    <property type="match status" value="1"/>
</dbReference>
<organism evidence="8 9">
    <name type="scientific">Edaphobacter aggregans</name>
    <dbReference type="NCBI Taxonomy" id="570835"/>
    <lineage>
        <taxon>Bacteria</taxon>
        <taxon>Pseudomonadati</taxon>
        <taxon>Acidobacteriota</taxon>
        <taxon>Terriglobia</taxon>
        <taxon>Terriglobales</taxon>
        <taxon>Acidobacteriaceae</taxon>
        <taxon>Edaphobacter</taxon>
    </lineage>
</organism>
<dbReference type="InterPro" id="IPR003607">
    <property type="entry name" value="HD/PDEase_dom"/>
</dbReference>
<dbReference type="InterPro" id="IPR037522">
    <property type="entry name" value="HD_GYP_dom"/>
</dbReference>
<accession>A0A3R9NZW2</accession>
<evidence type="ECO:0000313" key="8">
    <source>
        <dbReference type="EMBL" id="RSL18738.1"/>
    </source>
</evidence>
<dbReference type="SUPFAM" id="SSF109604">
    <property type="entry name" value="HD-domain/PDEase-like"/>
    <property type="match status" value="1"/>
</dbReference>
<dbReference type="InterPro" id="IPR052020">
    <property type="entry name" value="Cyclic_di-GMP/3'3'-cGAMP_PDE"/>
</dbReference>
<proteinExistence type="predicted"/>
<evidence type="ECO:0000256" key="2">
    <source>
        <dbReference type="ARBA" id="ARBA00023012"/>
    </source>
</evidence>
<name>A0A3R9NZW2_9BACT</name>
<evidence type="ECO:0000256" key="5">
    <source>
        <dbReference type="PROSITE-ProRule" id="PRU00169"/>
    </source>
</evidence>
<dbReference type="Pfam" id="PF13487">
    <property type="entry name" value="HD_5"/>
    <property type="match status" value="1"/>
</dbReference>